<name>A0ACC2T4A2_9FUNG</name>
<accession>A0ACC2T4A2</accession>
<keyword evidence="2" id="KW-1185">Reference proteome</keyword>
<protein>
    <submittedName>
        <fullName evidence="1">Uncharacterized protein</fullName>
    </submittedName>
</protein>
<gene>
    <name evidence="1" type="ORF">DSO57_1018124</name>
</gene>
<proteinExistence type="predicted"/>
<dbReference type="EMBL" id="QTSX02003628">
    <property type="protein sequence ID" value="KAJ9069484.1"/>
    <property type="molecule type" value="Genomic_DNA"/>
</dbReference>
<evidence type="ECO:0000313" key="1">
    <source>
        <dbReference type="EMBL" id="KAJ9069484.1"/>
    </source>
</evidence>
<comment type="caution">
    <text evidence="1">The sequence shown here is derived from an EMBL/GenBank/DDBJ whole genome shotgun (WGS) entry which is preliminary data.</text>
</comment>
<dbReference type="Proteomes" id="UP001165960">
    <property type="component" value="Unassembled WGS sequence"/>
</dbReference>
<organism evidence="1 2">
    <name type="scientific">Entomophthora muscae</name>
    <dbReference type="NCBI Taxonomy" id="34485"/>
    <lineage>
        <taxon>Eukaryota</taxon>
        <taxon>Fungi</taxon>
        <taxon>Fungi incertae sedis</taxon>
        <taxon>Zoopagomycota</taxon>
        <taxon>Entomophthoromycotina</taxon>
        <taxon>Entomophthoromycetes</taxon>
        <taxon>Entomophthorales</taxon>
        <taxon>Entomophthoraceae</taxon>
        <taxon>Entomophthora</taxon>
    </lineage>
</organism>
<reference evidence="1" key="1">
    <citation type="submission" date="2022-04" db="EMBL/GenBank/DDBJ databases">
        <title>Genome of the entomopathogenic fungus Entomophthora muscae.</title>
        <authorList>
            <person name="Elya C."/>
            <person name="Lovett B.R."/>
            <person name="Lee E."/>
            <person name="Macias A.M."/>
            <person name="Hajek A.E."/>
            <person name="De Bivort B.L."/>
            <person name="Kasson M.T."/>
            <person name="De Fine Licht H.H."/>
            <person name="Stajich J.E."/>
        </authorList>
    </citation>
    <scope>NUCLEOTIDE SEQUENCE</scope>
    <source>
        <strain evidence="1">Berkeley</strain>
    </source>
</reference>
<sequence length="86" mass="9829">MILDWLKVSSVFSAHLGFTTEHCQLVHSPSYYKPPYHQSFLPTTQETGHYQPAHLPTSQSRPPSQPSRSQPTPYWPKVANLSELRP</sequence>
<evidence type="ECO:0000313" key="2">
    <source>
        <dbReference type="Proteomes" id="UP001165960"/>
    </source>
</evidence>